<proteinExistence type="predicted"/>
<evidence type="ECO:0000313" key="1">
    <source>
        <dbReference type="EMBL" id="CAD7234695.1"/>
    </source>
</evidence>
<dbReference type="SUPFAM" id="SSF56436">
    <property type="entry name" value="C-type lectin-like"/>
    <property type="match status" value="1"/>
</dbReference>
<gene>
    <name evidence="1" type="ORF">CTOB1V02_LOCUS12511</name>
</gene>
<feature type="non-terminal residue" evidence="1">
    <location>
        <position position="296"/>
    </location>
</feature>
<dbReference type="AlphaFoldDB" id="A0A7R8ZRW6"/>
<reference evidence="1" key="1">
    <citation type="submission" date="2020-11" db="EMBL/GenBank/DDBJ databases">
        <authorList>
            <person name="Tran Van P."/>
        </authorList>
    </citation>
    <scope>NUCLEOTIDE SEQUENCE</scope>
</reference>
<organism evidence="1">
    <name type="scientific">Cyprideis torosa</name>
    <dbReference type="NCBI Taxonomy" id="163714"/>
    <lineage>
        <taxon>Eukaryota</taxon>
        <taxon>Metazoa</taxon>
        <taxon>Ecdysozoa</taxon>
        <taxon>Arthropoda</taxon>
        <taxon>Crustacea</taxon>
        <taxon>Oligostraca</taxon>
        <taxon>Ostracoda</taxon>
        <taxon>Podocopa</taxon>
        <taxon>Podocopida</taxon>
        <taxon>Cytherocopina</taxon>
        <taxon>Cytheroidea</taxon>
        <taxon>Cytherideidae</taxon>
        <taxon>Cyprideis</taxon>
    </lineage>
</organism>
<dbReference type="InterPro" id="IPR016187">
    <property type="entry name" value="CTDL_fold"/>
</dbReference>
<dbReference type="EMBL" id="OB669509">
    <property type="protein sequence ID" value="CAD7234695.1"/>
    <property type="molecule type" value="Genomic_DNA"/>
</dbReference>
<accession>A0A7R8ZRW6</accession>
<dbReference type="InterPro" id="IPR016186">
    <property type="entry name" value="C-type_lectin-like/link_sf"/>
</dbReference>
<protein>
    <submittedName>
        <fullName evidence="1">Uncharacterized protein</fullName>
    </submittedName>
</protein>
<sequence>MKFLVCLVLGFLSWTSSKASCPERYEAVSYLVGPARKESCYFLSTDYIRWKDGANFCARNHNGYLAEFVSLPEWEAFKTFISNIANQTKDELWDGQHIWIGGCIFDRSVWRWNSSGEVLNPLLSNGFAKDDLYGLTINVHSKEMVPQKLASLVCPGHPTIHSYVCESDERVEGETENHDSKTLAGNSSECQAELEKSRQEVQQLQDETMTLASSLERTEKRFRERDQMLSSFVRELEKATTELLETTGAAASLVEQSQSAKAKEQADFLIPNMHFTIKKSDYQRGEAKSNVVKAGV</sequence>
<dbReference type="Gene3D" id="3.10.100.10">
    <property type="entry name" value="Mannose-Binding Protein A, subunit A"/>
    <property type="match status" value="1"/>
</dbReference>
<name>A0A7R8ZRW6_9CRUS</name>
<dbReference type="CDD" id="cd00037">
    <property type="entry name" value="CLECT"/>
    <property type="match status" value="1"/>
</dbReference>